<sequence>MSASSGVNRPYISELLGEETLYRQPIIVRSLCQASDEKVQRALTMPSKATYNVLILLDPWAPELRIYEDQAPSLIRQISKHNQGINLHRYDWSDENISLETITTASRGTGEGDMWFCKVLPHRYDDDYNNDDDYSGYVYEQELDGIVKGKEQDGWDVSRDKDISVAVGEILMSSEGFEVRAFYLAGGGLVDGYSSGLVGHVPESLEETSELSDKAGTLFSPVTAYTGSHDV</sequence>
<protein>
    <submittedName>
        <fullName evidence="1">Uncharacterized protein</fullName>
    </submittedName>
</protein>
<comment type="caution">
    <text evidence="1">The sequence shown here is derived from an EMBL/GenBank/DDBJ whole genome shotgun (WGS) entry which is preliminary data.</text>
</comment>
<accession>A0ACB9YLZ7</accession>
<dbReference type="EMBL" id="MU393601">
    <property type="protein sequence ID" value="KAI4860055.1"/>
    <property type="molecule type" value="Genomic_DNA"/>
</dbReference>
<keyword evidence="2" id="KW-1185">Reference proteome</keyword>
<dbReference type="Proteomes" id="UP001497700">
    <property type="component" value="Unassembled WGS sequence"/>
</dbReference>
<proteinExistence type="predicted"/>
<organism evidence="1 2">
    <name type="scientific">Hypoxylon rubiginosum</name>
    <dbReference type="NCBI Taxonomy" id="110542"/>
    <lineage>
        <taxon>Eukaryota</taxon>
        <taxon>Fungi</taxon>
        <taxon>Dikarya</taxon>
        <taxon>Ascomycota</taxon>
        <taxon>Pezizomycotina</taxon>
        <taxon>Sordariomycetes</taxon>
        <taxon>Xylariomycetidae</taxon>
        <taxon>Xylariales</taxon>
        <taxon>Hypoxylaceae</taxon>
        <taxon>Hypoxylon</taxon>
    </lineage>
</organism>
<name>A0ACB9YLZ7_9PEZI</name>
<evidence type="ECO:0000313" key="2">
    <source>
        <dbReference type="Proteomes" id="UP001497700"/>
    </source>
</evidence>
<gene>
    <name evidence="1" type="ORF">F4820DRAFT_453282</name>
</gene>
<reference evidence="1 2" key="1">
    <citation type="journal article" date="2022" name="New Phytol.">
        <title>Ecological generalism drives hyperdiversity of secondary metabolite gene clusters in xylarialean endophytes.</title>
        <authorList>
            <person name="Franco M.E.E."/>
            <person name="Wisecaver J.H."/>
            <person name="Arnold A.E."/>
            <person name="Ju Y.M."/>
            <person name="Slot J.C."/>
            <person name="Ahrendt S."/>
            <person name="Moore L.P."/>
            <person name="Eastman K.E."/>
            <person name="Scott K."/>
            <person name="Konkel Z."/>
            <person name="Mondo S.J."/>
            <person name="Kuo A."/>
            <person name="Hayes R.D."/>
            <person name="Haridas S."/>
            <person name="Andreopoulos B."/>
            <person name="Riley R."/>
            <person name="LaButti K."/>
            <person name="Pangilinan J."/>
            <person name="Lipzen A."/>
            <person name="Amirebrahimi M."/>
            <person name="Yan J."/>
            <person name="Adam C."/>
            <person name="Keymanesh K."/>
            <person name="Ng V."/>
            <person name="Louie K."/>
            <person name="Northen T."/>
            <person name="Drula E."/>
            <person name="Henrissat B."/>
            <person name="Hsieh H.M."/>
            <person name="Youens-Clark K."/>
            <person name="Lutzoni F."/>
            <person name="Miadlikowska J."/>
            <person name="Eastwood D.C."/>
            <person name="Hamelin R.C."/>
            <person name="Grigoriev I.V."/>
            <person name="U'Ren J.M."/>
        </authorList>
    </citation>
    <scope>NUCLEOTIDE SEQUENCE [LARGE SCALE GENOMIC DNA]</scope>
    <source>
        <strain evidence="1 2">CBS 119005</strain>
    </source>
</reference>
<evidence type="ECO:0000313" key="1">
    <source>
        <dbReference type="EMBL" id="KAI4860055.1"/>
    </source>
</evidence>